<dbReference type="Proteomes" id="UP000588098">
    <property type="component" value="Unassembled WGS sequence"/>
</dbReference>
<gene>
    <name evidence="2" type="ORF">FHS42_006750</name>
</gene>
<organism evidence="2 3">
    <name type="scientific">Streptomyces zagrosensis</name>
    <dbReference type="NCBI Taxonomy" id="1042984"/>
    <lineage>
        <taxon>Bacteria</taxon>
        <taxon>Bacillati</taxon>
        <taxon>Actinomycetota</taxon>
        <taxon>Actinomycetes</taxon>
        <taxon>Kitasatosporales</taxon>
        <taxon>Streptomycetaceae</taxon>
        <taxon>Streptomyces</taxon>
    </lineage>
</organism>
<feature type="region of interest" description="Disordered" evidence="1">
    <location>
        <begin position="41"/>
        <end position="68"/>
    </location>
</feature>
<name>A0A7W9QGM7_9ACTN</name>
<evidence type="ECO:0000313" key="2">
    <source>
        <dbReference type="EMBL" id="MBB5939654.1"/>
    </source>
</evidence>
<comment type="caution">
    <text evidence="2">The sequence shown here is derived from an EMBL/GenBank/DDBJ whole genome shotgun (WGS) entry which is preliminary data.</text>
</comment>
<dbReference type="EMBL" id="JACHJL010000026">
    <property type="protein sequence ID" value="MBB5939654.1"/>
    <property type="molecule type" value="Genomic_DNA"/>
</dbReference>
<evidence type="ECO:0000313" key="3">
    <source>
        <dbReference type="Proteomes" id="UP000588098"/>
    </source>
</evidence>
<evidence type="ECO:0000256" key="1">
    <source>
        <dbReference type="SAM" id="MobiDB-lite"/>
    </source>
</evidence>
<proteinExistence type="predicted"/>
<reference evidence="2 3" key="1">
    <citation type="submission" date="2020-08" db="EMBL/GenBank/DDBJ databases">
        <title>Genomic Encyclopedia of Type Strains, Phase III (KMG-III): the genomes of soil and plant-associated and newly described type strains.</title>
        <authorList>
            <person name="Whitman W."/>
        </authorList>
    </citation>
    <scope>NUCLEOTIDE SEQUENCE [LARGE SCALE GENOMIC DNA]</scope>
    <source>
        <strain evidence="2 3">CECT 8305</strain>
    </source>
</reference>
<protein>
    <submittedName>
        <fullName evidence="2">Uncharacterized protein</fullName>
    </submittedName>
</protein>
<accession>A0A7W9QGM7</accession>
<dbReference type="AlphaFoldDB" id="A0A7W9QGM7"/>
<sequence length="104" mass="10854">MMTKTKREGPHLAIGEMRPLRSLGSESLHGIVGASPPYAQVRALESGPGPEVQGNDLSGPMDALGPEVPIAGEMSPVPFLENSHSLAGDSLGNILVMIFPSPVR</sequence>
<keyword evidence="3" id="KW-1185">Reference proteome</keyword>